<dbReference type="RefSeq" id="WP_345315488.1">
    <property type="nucleotide sequence ID" value="NZ_BAABLF010000005.1"/>
</dbReference>
<evidence type="ECO:0000313" key="3">
    <source>
        <dbReference type="EMBL" id="GAA5187477.1"/>
    </source>
</evidence>
<proteinExistence type="predicted"/>
<keyword evidence="1" id="KW-0378">Hydrolase</keyword>
<dbReference type="PANTHER" id="PTHR43240">
    <property type="entry name" value="1,4-DIHYDROXY-2-NAPHTHOYL-COA THIOESTERASE 1"/>
    <property type="match status" value="1"/>
</dbReference>
<sequence>MKPDNRDFFPLTAFAKRFVDQLAQCRELGVNTLEASEHHVLLELPYNPQVIGYPDSGVIHGGVITTLMDTACGAAVITAIYHQSGEVELSPTLDLRVDYMKSATPEKPVFGFAECFKLSSSVAFVRAIAYQDSMDAPLAQAVGSFMRIGSELMTDEFRRVMEGN</sequence>
<dbReference type="SUPFAM" id="SSF54637">
    <property type="entry name" value="Thioesterase/thiol ester dehydrase-isomerase"/>
    <property type="match status" value="1"/>
</dbReference>
<accession>A0ABP9RUL1</accession>
<dbReference type="CDD" id="cd03443">
    <property type="entry name" value="PaaI_thioesterase"/>
    <property type="match status" value="1"/>
</dbReference>
<name>A0ABP9RUL1_9GAMM</name>
<dbReference type="PANTHER" id="PTHR43240:SF7">
    <property type="entry name" value="BLR7284 PROTEIN"/>
    <property type="match status" value="1"/>
</dbReference>
<organism evidence="3 4">
    <name type="scientific">Ferrimonas gelatinilytica</name>
    <dbReference type="NCBI Taxonomy" id="1255257"/>
    <lineage>
        <taxon>Bacteria</taxon>
        <taxon>Pseudomonadati</taxon>
        <taxon>Pseudomonadota</taxon>
        <taxon>Gammaproteobacteria</taxon>
        <taxon>Alteromonadales</taxon>
        <taxon>Ferrimonadaceae</taxon>
        <taxon>Ferrimonas</taxon>
    </lineage>
</organism>
<evidence type="ECO:0000259" key="2">
    <source>
        <dbReference type="Pfam" id="PF03061"/>
    </source>
</evidence>
<dbReference type="NCBIfam" id="TIGR00369">
    <property type="entry name" value="unchar_dom_1"/>
    <property type="match status" value="1"/>
</dbReference>
<dbReference type="Proteomes" id="UP001501600">
    <property type="component" value="Unassembled WGS sequence"/>
</dbReference>
<gene>
    <name evidence="3" type="ORF">GCM10025772_05210</name>
</gene>
<dbReference type="Gene3D" id="3.10.129.10">
    <property type="entry name" value="Hotdog Thioesterase"/>
    <property type="match status" value="1"/>
</dbReference>
<dbReference type="InterPro" id="IPR006683">
    <property type="entry name" value="Thioestr_dom"/>
</dbReference>
<protein>
    <submittedName>
        <fullName evidence="3">PaaI family thioesterase</fullName>
    </submittedName>
</protein>
<dbReference type="Pfam" id="PF03061">
    <property type="entry name" value="4HBT"/>
    <property type="match status" value="1"/>
</dbReference>
<feature type="domain" description="Thioesterase" evidence="2">
    <location>
        <begin position="57"/>
        <end position="133"/>
    </location>
</feature>
<keyword evidence="4" id="KW-1185">Reference proteome</keyword>
<dbReference type="EMBL" id="BAABLF010000005">
    <property type="protein sequence ID" value="GAA5187477.1"/>
    <property type="molecule type" value="Genomic_DNA"/>
</dbReference>
<reference evidence="4" key="1">
    <citation type="journal article" date="2019" name="Int. J. Syst. Evol. Microbiol.">
        <title>The Global Catalogue of Microorganisms (GCM) 10K type strain sequencing project: providing services to taxonomists for standard genome sequencing and annotation.</title>
        <authorList>
            <consortium name="The Broad Institute Genomics Platform"/>
            <consortium name="The Broad Institute Genome Sequencing Center for Infectious Disease"/>
            <person name="Wu L."/>
            <person name="Ma J."/>
        </authorList>
    </citation>
    <scope>NUCLEOTIDE SEQUENCE [LARGE SCALE GENOMIC DNA]</scope>
    <source>
        <strain evidence="4">JCM 18720</strain>
    </source>
</reference>
<comment type="caution">
    <text evidence="3">The sequence shown here is derived from an EMBL/GenBank/DDBJ whole genome shotgun (WGS) entry which is preliminary data.</text>
</comment>
<dbReference type="InterPro" id="IPR003736">
    <property type="entry name" value="PAAI_dom"/>
</dbReference>
<dbReference type="InterPro" id="IPR029069">
    <property type="entry name" value="HotDog_dom_sf"/>
</dbReference>
<evidence type="ECO:0000256" key="1">
    <source>
        <dbReference type="ARBA" id="ARBA00022801"/>
    </source>
</evidence>
<evidence type="ECO:0000313" key="4">
    <source>
        <dbReference type="Proteomes" id="UP001501600"/>
    </source>
</evidence>